<dbReference type="Proteomes" id="UP000283530">
    <property type="component" value="Unassembled WGS sequence"/>
</dbReference>
<sequence length="538" mass="59510">MGYACQVFDRIPHPNVFLWNAMFKGYSENGLHNEVLVLFDEMKKRDVRPNAFTFPFILKSCGKIPALREGEEVHCFVVKSGFEANAFVGTTLIDMYSGGGAIGSAHKVFDEMPGRNVVAWTAIVSGYISLNSLGSARSLFDQAPERDIVLWNIMVSGYVASGDMVSARGIFDEMPGKDIMAWNTVLNGYASSGDFKAGERLFGEMPERNVFSWNGLIGGYARHGRFFEVLGAFKRMLKESDVLPNDATLVTVLSACARLGSLDLGKWVHVYSKSNGFKENVYVGNALIDMYAKCGSIESAIDVFNDMNFRDLITWNSVIGGLAMHGRGTDALNAFDWMKKDGQTPDGITFISVLCACTHMGLVKDGFNYFQSMIDHYSIVPQIEHYGCMVDLLGRAGLLFEAVDFVRKMPIEADCVIWSALLGACRIYKNVRLAELAVQELIRLEPTNVANYVVLSNLYGSVGMWEDVARLKLVMKEVGVRKLPGCSLIEVNDGVVEFYSSDKSHSQIEEIYWVLNGLTDVLKSAGYEPGLDEFGEGT</sequence>
<evidence type="ECO:0000313" key="3">
    <source>
        <dbReference type="EMBL" id="RWR94246.1"/>
    </source>
</evidence>
<dbReference type="FunFam" id="1.25.40.10:FF:000031">
    <property type="entry name" value="Pentatricopeptide repeat-containing protein mitochondrial"/>
    <property type="match status" value="1"/>
</dbReference>
<dbReference type="GO" id="GO:0009451">
    <property type="term" value="P:RNA modification"/>
    <property type="evidence" value="ECO:0007669"/>
    <property type="project" value="InterPro"/>
</dbReference>
<dbReference type="NCBIfam" id="TIGR00756">
    <property type="entry name" value="PPR"/>
    <property type="match status" value="6"/>
</dbReference>
<dbReference type="PROSITE" id="PS51375">
    <property type="entry name" value="PPR"/>
    <property type="match status" value="4"/>
</dbReference>
<dbReference type="InterPro" id="IPR002885">
    <property type="entry name" value="PPR_rpt"/>
</dbReference>
<dbReference type="Pfam" id="PF01535">
    <property type="entry name" value="PPR"/>
    <property type="match status" value="7"/>
</dbReference>
<feature type="repeat" description="PPR" evidence="2">
    <location>
        <begin position="147"/>
        <end position="177"/>
    </location>
</feature>
<dbReference type="Pfam" id="PF20431">
    <property type="entry name" value="E_motif"/>
    <property type="match status" value="1"/>
</dbReference>
<dbReference type="PANTHER" id="PTHR47926:SF371">
    <property type="entry name" value="TETRATRICOPEPTIDE REPEAT-LIKE SUPERFAMILY PROTEIN"/>
    <property type="match status" value="1"/>
</dbReference>
<reference evidence="3 4" key="1">
    <citation type="journal article" date="2019" name="Nat. Plants">
        <title>Stout camphor tree genome fills gaps in understanding of flowering plant genome evolution.</title>
        <authorList>
            <person name="Chaw S.M."/>
            <person name="Liu Y.C."/>
            <person name="Wu Y.W."/>
            <person name="Wang H.Y."/>
            <person name="Lin C.I."/>
            <person name="Wu C.S."/>
            <person name="Ke H.M."/>
            <person name="Chang L.Y."/>
            <person name="Hsu C.Y."/>
            <person name="Yang H.T."/>
            <person name="Sudianto E."/>
            <person name="Hsu M.H."/>
            <person name="Wu K.P."/>
            <person name="Wang L.N."/>
            <person name="Leebens-Mack J.H."/>
            <person name="Tsai I.J."/>
        </authorList>
    </citation>
    <scope>NUCLEOTIDE SEQUENCE [LARGE SCALE GENOMIC DNA]</scope>
    <source>
        <strain evidence="4">cv. Chaw 1501</strain>
        <tissue evidence="3">Young leaves</tissue>
    </source>
</reference>
<keyword evidence="4" id="KW-1185">Reference proteome</keyword>
<dbReference type="InterPro" id="IPR046848">
    <property type="entry name" value="E_motif"/>
</dbReference>
<dbReference type="Gene3D" id="1.25.40.10">
    <property type="entry name" value="Tetratricopeptide repeat domain"/>
    <property type="match status" value="4"/>
</dbReference>
<evidence type="ECO:0000313" key="4">
    <source>
        <dbReference type="Proteomes" id="UP000283530"/>
    </source>
</evidence>
<feature type="repeat" description="PPR" evidence="2">
    <location>
        <begin position="15"/>
        <end position="49"/>
    </location>
</feature>
<dbReference type="FunFam" id="1.25.40.10:FF:000934">
    <property type="entry name" value="Pentatricopeptide repeat-containing protein"/>
    <property type="match status" value="1"/>
</dbReference>
<evidence type="ECO:0000256" key="1">
    <source>
        <dbReference type="ARBA" id="ARBA00022737"/>
    </source>
</evidence>
<accession>A0A443PU15</accession>
<dbReference type="OrthoDB" id="185373at2759"/>
<proteinExistence type="predicted"/>
<dbReference type="InterPro" id="IPR046960">
    <property type="entry name" value="PPR_At4g14850-like_plant"/>
</dbReference>
<feature type="repeat" description="PPR" evidence="2">
    <location>
        <begin position="311"/>
        <end position="345"/>
    </location>
</feature>
<dbReference type="STRING" id="337451.A0A443PU15"/>
<keyword evidence="1" id="KW-0677">Repeat</keyword>
<dbReference type="FunFam" id="1.25.40.10:FF:000366">
    <property type="entry name" value="Pentatricopeptide (PPR) repeat-containing protein"/>
    <property type="match status" value="1"/>
</dbReference>
<evidence type="ECO:0000256" key="2">
    <source>
        <dbReference type="PROSITE-ProRule" id="PRU00708"/>
    </source>
</evidence>
<feature type="repeat" description="PPR" evidence="2">
    <location>
        <begin position="178"/>
        <end position="212"/>
    </location>
</feature>
<name>A0A443PU15_9MAGN</name>
<dbReference type="AlphaFoldDB" id="A0A443PU15"/>
<dbReference type="InterPro" id="IPR011990">
    <property type="entry name" value="TPR-like_helical_dom_sf"/>
</dbReference>
<gene>
    <name evidence="3" type="ORF">CKAN_02352800</name>
</gene>
<dbReference type="GO" id="GO:0003723">
    <property type="term" value="F:RNA binding"/>
    <property type="evidence" value="ECO:0007669"/>
    <property type="project" value="InterPro"/>
</dbReference>
<dbReference type="PANTHER" id="PTHR47926">
    <property type="entry name" value="PENTATRICOPEPTIDE REPEAT-CONTAINING PROTEIN"/>
    <property type="match status" value="1"/>
</dbReference>
<organism evidence="3 4">
    <name type="scientific">Cinnamomum micranthum f. kanehirae</name>
    <dbReference type="NCBI Taxonomy" id="337451"/>
    <lineage>
        <taxon>Eukaryota</taxon>
        <taxon>Viridiplantae</taxon>
        <taxon>Streptophyta</taxon>
        <taxon>Embryophyta</taxon>
        <taxon>Tracheophyta</taxon>
        <taxon>Spermatophyta</taxon>
        <taxon>Magnoliopsida</taxon>
        <taxon>Magnoliidae</taxon>
        <taxon>Laurales</taxon>
        <taxon>Lauraceae</taxon>
        <taxon>Cinnamomum</taxon>
    </lineage>
</organism>
<dbReference type="EMBL" id="QPKB01000010">
    <property type="protein sequence ID" value="RWR94246.1"/>
    <property type="molecule type" value="Genomic_DNA"/>
</dbReference>
<comment type="caution">
    <text evidence="3">The sequence shown here is derived from an EMBL/GenBank/DDBJ whole genome shotgun (WGS) entry which is preliminary data.</text>
</comment>
<protein>
    <submittedName>
        <fullName evidence="3">Pentatricopeptide repeat-containing protein, chloroplastic</fullName>
    </submittedName>
</protein>
<dbReference type="Pfam" id="PF13041">
    <property type="entry name" value="PPR_2"/>
    <property type="match status" value="2"/>
</dbReference>